<reference evidence="7" key="2">
    <citation type="submission" date="2021-04" db="EMBL/GenBank/DDBJ databases">
        <authorList>
            <person name="Podell S."/>
        </authorList>
    </citation>
    <scope>NUCLEOTIDE SEQUENCE</scope>
    <source>
        <strain evidence="7">Hildebrandi</strain>
    </source>
</reference>
<feature type="region of interest" description="Disordered" evidence="5">
    <location>
        <begin position="46"/>
        <end position="81"/>
    </location>
</feature>
<dbReference type="EC" id="3.1.1.29" evidence="1"/>
<dbReference type="PANTHER" id="PTHR12649">
    <property type="entry name" value="PEPTIDYL-TRNA HYDROLASE 2"/>
    <property type="match status" value="1"/>
</dbReference>
<comment type="caution">
    <text evidence="7">The sequence shown here is derived from an EMBL/GenBank/DDBJ whole genome shotgun (WGS) entry which is preliminary data.</text>
</comment>
<evidence type="ECO:0000313" key="7">
    <source>
        <dbReference type="EMBL" id="KAG7373044.1"/>
    </source>
</evidence>
<proteinExistence type="inferred from homology"/>
<evidence type="ECO:0000256" key="2">
    <source>
        <dbReference type="ARBA" id="ARBA00022801"/>
    </source>
</evidence>
<evidence type="ECO:0000256" key="3">
    <source>
        <dbReference type="ARBA" id="ARBA00038050"/>
    </source>
</evidence>
<keyword evidence="6" id="KW-0472">Membrane</keyword>
<dbReference type="AlphaFoldDB" id="A0A9K3M3E6"/>
<feature type="compositionally biased region" description="Acidic residues" evidence="5">
    <location>
        <begin position="56"/>
        <end position="75"/>
    </location>
</feature>
<evidence type="ECO:0000256" key="1">
    <source>
        <dbReference type="ARBA" id="ARBA00013260"/>
    </source>
</evidence>
<dbReference type="FunFam" id="3.40.1490.10:FF:000001">
    <property type="entry name" value="Peptidyl-tRNA hydrolase 2"/>
    <property type="match status" value="1"/>
</dbReference>
<name>A0A9K3M3E6_9STRA</name>
<dbReference type="GO" id="GO:0004045">
    <property type="term" value="F:peptidyl-tRNA hydrolase activity"/>
    <property type="evidence" value="ECO:0007669"/>
    <property type="project" value="UniProtKB-EC"/>
</dbReference>
<dbReference type="CDD" id="cd02430">
    <property type="entry name" value="PTH2"/>
    <property type="match status" value="1"/>
</dbReference>
<dbReference type="InterPro" id="IPR002833">
    <property type="entry name" value="PTH2"/>
</dbReference>
<comment type="catalytic activity">
    <reaction evidence="4">
        <text>an N-acyl-L-alpha-aminoacyl-tRNA + H2O = an N-acyl-L-amino acid + a tRNA + H(+)</text>
        <dbReference type="Rhea" id="RHEA:54448"/>
        <dbReference type="Rhea" id="RHEA-COMP:10123"/>
        <dbReference type="Rhea" id="RHEA-COMP:13883"/>
        <dbReference type="ChEBI" id="CHEBI:15377"/>
        <dbReference type="ChEBI" id="CHEBI:15378"/>
        <dbReference type="ChEBI" id="CHEBI:59874"/>
        <dbReference type="ChEBI" id="CHEBI:78442"/>
        <dbReference type="ChEBI" id="CHEBI:138191"/>
        <dbReference type="EC" id="3.1.1.29"/>
    </reaction>
</comment>
<keyword evidence="6" id="KW-0812">Transmembrane</keyword>
<keyword evidence="2 7" id="KW-0378">Hydrolase</keyword>
<dbReference type="GO" id="GO:0005829">
    <property type="term" value="C:cytosol"/>
    <property type="evidence" value="ECO:0007669"/>
    <property type="project" value="TreeGrafter"/>
</dbReference>
<evidence type="ECO:0000256" key="4">
    <source>
        <dbReference type="ARBA" id="ARBA00048707"/>
    </source>
</evidence>
<evidence type="ECO:0000256" key="6">
    <source>
        <dbReference type="SAM" id="Phobius"/>
    </source>
</evidence>
<reference evidence="7" key="1">
    <citation type="journal article" date="2021" name="Sci. Rep.">
        <title>Diploid genomic architecture of Nitzschia inconspicua, an elite biomass production diatom.</title>
        <authorList>
            <person name="Oliver A."/>
            <person name="Podell S."/>
            <person name="Pinowska A."/>
            <person name="Traller J.C."/>
            <person name="Smith S.R."/>
            <person name="McClure R."/>
            <person name="Beliaev A."/>
            <person name="Bohutskyi P."/>
            <person name="Hill E.A."/>
            <person name="Rabines A."/>
            <person name="Zheng H."/>
            <person name="Allen L.Z."/>
            <person name="Kuo A."/>
            <person name="Grigoriev I.V."/>
            <person name="Allen A.E."/>
            <person name="Hazlebeck D."/>
            <person name="Allen E.E."/>
        </authorList>
    </citation>
    <scope>NUCLEOTIDE SEQUENCE</scope>
    <source>
        <strain evidence="7">Hildebrandi</strain>
    </source>
</reference>
<keyword evidence="6" id="KW-1133">Transmembrane helix</keyword>
<accession>A0A9K3M3E6</accession>
<evidence type="ECO:0000313" key="8">
    <source>
        <dbReference type="Proteomes" id="UP000693970"/>
    </source>
</evidence>
<protein>
    <recommendedName>
        <fullName evidence="1">peptidyl-tRNA hydrolase</fullName>
        <ecNumber evidence="1">3.1.1.29</ecNumber>
    </recommendedName>
</protein>
<sequence>MASLSSSSSPSTTAETVSPWLYFLAGSLVSAVSFWLLLLPIPKNNNKSVNNKNTNDDDDDNDNDEYDDDDVDSLDEPLSNNNNVVTKQCHQWGARDAPYKMVLIVNTSLNMGKGKIAAQCGHASVGAYKRALQRCPNAVKWWERTGCAKIAVKCPTEDELANIYTAARAKDIPMYLVEDAGRTQIAAGSRTVLGLGPAPVHVFEGVTSHLKLM</sequence>
<feature type="transmembrane region" description="Helical" evidence="6">
    <location>
        <begin position="20"/>
        <end position="39"/>
    </location>
</feature>
<dbReference type="NCBIfam" id="TIGR00283">
    <property type="entry name" value="arch_pth2"/>
    <property type="match status" value="1"/>
</dbReference>
<gene>
    <name evidence="7" type="ORF">IV203_033768</name>
</gene>
<dbReference type="Pfam" id="PF01981">
    <property type="entry name" value="PTH2"/>
    <property type="match status" value="1"/>
</dbReference>
<keyword evidence="8" id="KW-1185">Reference proteome</keyword>
<dbReference type="EMBL" id="JAGRRH010000002">
    <property type="protein sequence ID" value="KAG7373044.1"/>
    <property type="molecule type" value="Genomic_DNA"/>
</dbReference>
<dbReference type="PANTHER" id="PTHR12649:SF11">
    <property type="entry name" value="PEPTIDYL-TRNA HYDROLASE 2, MITOCHONDRIAL"/>
    <property type="match status" value="1"/>
</dbReference>
<evidence type="ECO:0000256" key="5">
    <source>
        <dbReference type="SAM" id="MobiDB-lite"/>
    </source>
</evidence>
<dbReference type="Proteomes" id="UP000693970">
    <property type="component" value="Unassembled WGS sequence"/>
</dbReference>
<organism evidence="7 8">
    <name type="scientific">Nitzschia inconspicua</name>
    <dbReference type="NCBI Taxonomy" id="303405"/>
    <lineage>
        <taxon>Eukaryota</taxon>
        <taxon>Sar</taxon>
        <taxon>Stramenopiles</taxon>
        <taxon>Ochrophyta</taxon>
        <taxon>Bacillariophyta</taxon>
        <taxon>Bacillariophyceae</taxon>
        <taxon>Bacillariophycidae</taxon>
        <taxon>Bacillariales</taxon>
        <taxon>Bacillariaceae</taxon>
        <taxon>Nitzschia</taxon>
    </lineage>
</organism>
<comment type="similarity">
    <text evidence="3">Belongs to the PTH2 family.</text>
</comment>
<dbReference type="OrthoDB" id="1733656at2759"/>